<reference evidence="2 3" key="1">
    <citation type="journal article" date="2009" name="Genome Res.">
        <title>Comparative genomics of the fungal pathogens Candida dubliniensis and Candida albicans.</title>
        <authorList>
            <person name="Jackson A.P."/>
            <person name="Gamble J.A."/>
            <person name="Yeomans T."/>
            <person name="Moran G.P."/>
            <person name="Saunders D."/>
            <person name="Harris D."/>
            <person name="Aslett M."/>
            <person name="Barrell J.F."/>
            <person name="Butler G."/>
            <person name="Citiulo F."/>
            <person name="Coleman D.C."/>
            <person name="de Groot P.W.J."/>
            <person name="Goodwin T.J."/>
            <person name="Quail M.A."/>
            <person name="McQuillan J."/>
            <person name="Munro C.A."/>
            <person name="Pain A."/>
            <person name="Poulter R.T."/>
            <person name="Rajandream M.A."/>
            <person name="Renauld H."/>
            <person name="Spiering M.J."/>
            <person name="Tivey A."/>
            <person name="Gow N.A.R."/>
            <person name="Barrell B."/>
            <person name="Sullivan D.J."/>
            <person name="Berriman M."/>
        </authorList>
    </citation>
    <scope>NUCLEOTIDE SEQUENCE [LARGE SCALE GENOMIC DNA]</scope>
    <source>
        <strain evidence="3">CD36 / ATCC MYA-646 / CBS 7987 / NCPF 3949 / NRRL Y-17841</strain>
    </source>
</reference>
<dbReference type="GeneID" id="8048524"/>
<protein>
    <submittedName>
        <fullName evidence="2">Uncharacterized protein</fullName>
    </submittedName>
</protein>
<dbReference type="CGD" id="CAL0000161022">
    <property type="gene designation" value="Cd36_62090"/>
</dbReference>
<accession>B9WIR0</accession>
<evidence type="ECO:0000313" key="3">
    <source>
        <dbReference type="Proteomes" id="UP000002605"/>
    </source>
</evidence>
<sequence>MTGNNKSLMHIRSTNALSSLPPVLSILDKNDSTKLDAKYTYDIPVVILDFSHLESDQGIIVFTDFSEIGTHTCMKSGKVPYEIFKKDYFIGNTLISKNKLFNSSIRRDQYVTLTKMVIERCMSEDQEDDGFIIARFNFDLKIKNNKYLEGYFNHIEIATKDNLSDIFEQGLQYEFSEMLRRMKMVCQPDVYNQLRAKFDFSSFEISRKNKYQSEIELESQLPDQKRHHLSDRVATNLMSKTIVKDSQRVNFDTQMNQNQERGSVKGPIIEEQASNQPLNLDSQLPPMTNGVSPDSMDFSATSTTNIHDLGANMLFNYPGIRKSTTANQNKKKEEKSKGISQMVIPCTPTQSSNETISEVPSFASINTAVASQDLGYQPEMIEPKLEPNSALNLTNISVQPDWSNVTKKYLNRNEHTRIRIKNIHETLDQSESFPENAPYTLKKIRVKGMFPFNPVFIKPYGRTWKIAPFKIIAEDIEDKNLTLTIEINNDDEICKFFNIYEIEDVITEMERINSRMQSLLNCKNEVSFNIKRKTRTLPNNYKYSYWTIGSSIGQII</sequence>
<dbReference type="HOGENOM" id="CLU_485695_0_0_1"/>
<dbReference type="OrthoDB" id="4075427at2759"/>
<keyword evidence="3" id="KW-1185">Reference proteome</keyword>
<gene>
    <name evidence="1" type="ordered locus">Cd36_62090</name>
    <name evidence="2" type="ORF">CD36_62090</name>
</gene>
<evidence type="ECO:0000313" key="1">
    <source>
        <dbReference type="CGD" id="CAL0000161022"/>
    </source>
</evidence>
<proteinExistence type="predicted"/>
<dbReference type="VEuPathDB" id="FungiDB:CD36_62090"/>
<dbReference type="eggNOG" id="ENOG502T5JB">
    <property type="taxonomic scope" value="Eukaryota"/>
</dbReference>
<dbReference type="RefSeq" id="XP_002420972.1">
    <property type="nucleotide sequence ID" value="XM_002420927.1"/>
</dbReference>
<name>B9WIR0_CANDC</name>
<evidence type="ECO:0000313" key="2">
    <source>
        <dbReference type="EMBL" id="CAX41128.1"/>
    </source>
</evidence>
<dbReference type="KEGG" id="cdu:CD36_62090"/>
<dbReference type="AlphaFoldDB" id="B9WIR0"/>
<dbReference type="Proteomes" id="UP000002605">
    <property type="component" value="Chromosome 6"/>
</dbReference>
<dbReference type="EMBL" id="FM992693">
    <property type="protein sequence ID" value="CAX41128.1"/>
    <property type="molecule type" value="Genomic_DNA"/>
</dbReference>
<organism evidence="2 3">
    <name type="scientific">Candida dubliniensis (strain CD36 / ATCC MYA-646 / CBS 7987 / NCPF 3949 / NRRL Y-17841)</name>
    <name type="common">Yeast</name>
    <dbReference type="NCBI Taxonomy" id="573826"/>
    <lineage>
        <taxon>Eukaryota</taxon>
        <taxon>Fungi</taxon>
        <taxon>Dikarya</taxon>
        <taxon>Ascomycota</taxon>
        <taxon>Saccharomycotina</taxon>
        <taxon>Pichiomycetes</taxon>
        <taxon>Debaryomycetaceae</taxon>
        <taxon>Candida/Lodderomyces clade</taxon>
        <taxon>Candida</taxon>
    </lineage>
</organism>